<accession>A0AAD7C8Y4</accession>
<dbReference type="SUPFAM" id="SSF52047">
    <property type="entry name" value="RNI-like"/>
    <property type="match status" value="1"/>
</dbReference>
<dbReference type="AlphaFoldDB" id="A0AAD7C8Y4"/>
<evidence type="ECO:0000256" key="1">
    <source>
        <dbReference type="SAM" id="MobiDB-lite"/>
    </source>
</evidence>
<feature type="region of interest" description="Disordered" evidence="1">
    <location>
        <begin position="420"/>
        <end position="451"/>
    </location>
</feature>
<evidence type="ECO:0000313" key="2">
    <source>
        <dbReference type="EMBL" id="KAJ7642098.1"/>
    </source>
</evidence>
<dbReference type="EMBL" id="JARKIF010000004">
    <property type="protein sequence ID" value="KAJ7642098.1"/>
    <property type="molecule type" value="Genomic_DNA"/>
</dbReference>
<organism evidence="2 3">
    <name type="scientific">Roridomyces roridus</name>
    <dbReference type="NCBI Taxonomy" id="1738132"/>
    <lineage>
        <taxon>Eukaryota</taxon>
        <taxon>Fungi</taxon>
        <taxon>Dikarya</taxon>
        <taxon>Basidiomycota</taxon>
        <taxon>Agaricomycotina</taxon>
        <taxon>Agaricomycetes</taxon>
        <taxon>Agaricomycetidae</taxon>
        <taxon>Agaricales</taxon>
        <taxon>Marasmiineae</taxon>
        <taxon>Mycenaceae</taxon>
        <taxon>Roridomyces</taxon>
    </lineage>
</organism>
<feature type="compositionally biased region" description="Acidic residues" evidence="1">
    <location>
        <begin position="439"/>
        <end position="448"/>
    </location>
</feature>
<gene>
    <name evidence="2" type="ORF">FB45DRAFT_901793</name>
</gene>
<keyword evidence="3" id="KW-1185">Reference proteome</keyword>
<protein>
    <recommendedName>
        <fullName evidence="4">F-box domain-containing protein</fullName>
    </recommendedName>
</protein>
<evidence type="ECO:0000313" key="3">
    <source>
        <dbReference type="Proteomes" id="UP001221142"/>
    </source>
</evidence>
<proteinExistence type="predicted"/>
<dbReference type="Proteomes" id="UP001221142">
    <property type="component" value="Unassembled WGS sequence"/>
</dbReference>
<reference evidence="2" key="1">
    <citation type="submission" date="2023-03" db="EMBL/GenBank/DDBJ databases">
        <title>Massive genome expansion in bonnet fungi (Mycena s.s.) driven by repeated elements and novel gene families across ecological guilds.</title>
        <authorList>
            <consortium name="Lawrence Berkeley National Laboratory"/>
            <person name="Harder C.B."/>
            <person name="Miyauchi S."/>
            <person name="Viragh M."/>
            <person name="Kuo A."/>
            <person name="Thoen E."/>
            <person name="Andreopoulos B."/>
            <person name="Lu D."/>
            <person name="Skrede I."/>
            <person name="Drula E."/>
            <person name="Henrissat B."/>
            <person name="Morin E."/>
            <person name="Kohler A."/>
            <person name="Barry K."/>
            <person name="LaButti K."/>
            <person name="Morin E."/>
            <person name="Salamov A."/>
            <person name="Lipzen A."/>
            <person name="Mereny Z."/>
            <person name="Hegedus B."/>
            <person name="Baldrian P."/>
            <person name="Stursova M."/>
            <person name="Weitz H."/>
            <person name="Taylor A."/>
            <person name="Grigoriev I.V."/>
            <person name="Nagy L.G."/>
            <person name="Martin F."/>
            <person name="Kauserud H."/>
        </authorList>
    </citation>
    <scope>NUCLEOTIDE SEQUENCE</scope>
    <source>
        <strain evidence="2">9284</strain>
    </source>
</reference>
<evidence type="ECO:0008006" key="4">
    <source>
        <dbReference type="Google" id="ProtNLM"/>
    </source>
</evidence>
<name>A0AAD7C8Y4_9AGAR</name>
<sequence>MQAMTTVSCWRCGAPPSSGDCVAPGAVGSVEMLSRDTHHLLRRNELPTDSEIRLIEDVLAASTTRIRTIKDRISSLSSTIADLSEECNHMETLISQHTTVLSPVRRVPPEILGYIFAFTPCTRSYGTYTVNCPPWRLAHVSRYWRNAALGDPRLWNSIEVSHSGVFPAPKFFPTAMLETQYRLSGDVPLDITVTAWDRSELKDSAWSAQFLSTSPRWRSLRIPFNLPVEGSVWDLIRLIKGHIPLLEAVELQSQQLPADLFLVAPKLREANLTSRSYWQSASTNQIPWGQILHYRGNYNASTQLRILQQATALVSCGLSVNPPDFEGFGRHVITLPQLQRMELWQSELLNHLTAPELKGLILRGPADLTPSFIHRSGCALTRLVVVDISDYGILPEVLKCTPTLESLILDCPRRTPPGAAGFFTLMKDGTPTDQKTNDSDSESNSESEAEARRVLCPNLRVFGFGDTRIGQMAQDSDLLAMLRARFVGVGHGNGDGGGGKRLTSLRVWLASDAPEGMWRYHNVRGLSTGIKMLADDGFDAAFVEGPQAGLWMERNWV</sequence>
<comment type="caution">
    <text evidence="2">The sequence shown here is derived from an EMBL/GenBank/DDBJ whole genome shotgun (WGS) entry which is preliminary data.</text>
</comment>